<dbReference type="FunFam" id="3.80.10.10:FF:000473">
    <property type="entry name" value="EIN3-binding F-box protein 1"/>
    <property type="match status" value="1"/>
</dbReference>
<evidence type="ECO:0000313" key="8">
    <source>
        <dbReference type="Proteomes" id="UP001345219"/>
    </source>
</evidence>
<dbReference type="FunFam" id="3.80.10.10:FF:000595">
    <property type="entry name" value="EIN3-binding F-box protein 1"/>
    <property type="match status" value="1"/>
</dbReference>
<keyword evidence="5" id="KW-0539">Nucleus</keyword>
<dbReference type="GO" id="GO:0009873">
    <property type="term" value="P:ethylene-activated signaling pathway"/>
    <property type="evidence" value="ECO:0007669"/>
    <property type="project" value="UniProtKB-KW"/>
</dbReference>
<gene>
    <name evidence="7" type="ORF">SAY87_006577</name>
</gene>
<dbReference type="FunFam" id="3.80.10.10:FF:000451">
    <property type="entry name" value="EIN3-binding F-box protein 1"/>
    <property type="match status" value="1"/>
</dbReference>
<comment type="pathway">
    <text evidence="2">Protein modification; protein ubiquitination.</text>
</comment>
<dbReference type="GO" id="GO:0010105">
    <property type="term" value="P:negative regulation of ethylene-activated signaling pathway"/>
    <property type="evidence" value="ECO:0007669"/>
    <property type="project" value="UniProtKB-ARBA"/>
</dbReference>
<keyword evidence="3" id="KW-0936">Ethylene signaling pathway</keyword>
<evidence type="ECO:0000256" key="1">
    <source>
        <dbReference type="ARBA" id="ARBA00004123"/>
    </source>
</evidence>
<dbReference type="AlphaFoldDB" id="A0AAN7JX82"/>
<proteinExistence type="predicted"/>
<comment type="caution">
    <text evidence="7">The sequence shown here is derived from an EMBL/GenBank/DDBJ whole genome shotgun (WGS) entry which is preliminary data.</text>
</comment>
<dbReference type="SMART" id="SM00256">
    <property type="entry name" value="FBOX"/>
    <property type="match status" value="1"/>
</dbReference>
<dbReference type="InterPro" id="IPR001810">
    <property type="entry name" value="F-box_dom"/>
</dbReference>
<evidence type="ECO:0000256" key="4">
    <source>
        <dbReference type="ARBA" id="ARBA00022786"/>
    </source>
</evidence>
<dbReference type="Gene3D" id="3.80.10.10">
    <property type="entry name" value="Ribonuclease Inhibitor"/>
    <property type="match status" value="4"/>
</dbReference>
<dbReference type="InterPro" id="IPR057207">
    <property type="entry name" value="FBXL15_LRR"/>
</dbReference>
<protein>
    <recommendedName>
        <fullName evidence="6">F-box domain-containing protein</fullName>
    </recommendedName>
</protein>
<accession>A0AAN7JX82</accession>
<evidence type="ECO:0000256" key="5">
    <source>
        <dbReference type="ARBA" id="ARBA00023242"/>
    </source>
</evidence>
<dbReference type="SMART" id="SM00367">
    <property type="entry name" value="LRR_CC"/>
    <property type="match status" value="13"/>
</dbReference>
<dbReference type="SUPFAM" id="SSF52047">
    <property type="entry name" value="RNI-like"/>
    <property type="match status" value="2"/>
</dbReference>
<dbReference type="PANTHER" id="PTHR13318">
    <property type="entry name" value="PARTNER OF PAIRED, ISOFORM B-RELATED"/>
    <property type="match status" value="1"/>
</dbReference>
<dbReference type="GO" id="GO:0005634">
    <property type="term" value="C:nucleus"/>
    <property type="evidence" value="ECO:0007669"/>
    <property type="project" value="UniProtKB-SubCell"/>
</dbReference>
<evidence type="ECO:0000256" key="2">
    <source>
        <dbReference type="ARBA" id="ARBA00004906"/>
    </source>
</evidence>
<dbReference type="Pfam" id="PF25372">
    <property type="entry name" value="DUF7885"/>
    <property type="match status" value="2"/>
</dbReference>
<name>A0AAN7JX82_9MYRT</name>
<reference evidence="7 8" key="1">
    <citation type="journal article" date="2023" name="Hortic Res">
        <title>Pangenome of water caltrop reveals structural variations and asymmetric subgenome divergence after allopolyploidization.</title>
        <authorList>
            <person name="Zhang X."/>
            <person name="Chen Y."/>
            <person name="Wang L."/>
            <person name="Yuan Y."/>
            <person name="Fang M."/>
            <person name="Shi L."/>
            <person name="Lu R."/>
            <person name="Comes H.P."/>
            <person name="Ma Y."/>
            <person name="Chen Y."/>
            <person name="Huang G."/>
            <person name="Zhou Y."/>
            <person name="Zheng Z."/>
            <person name="Qiu Y."/>
        </authorList>
    </citation>
    <scope>NUCLEOTIDE SEQUENCE [LARGE SCALE GENOMIC DNA]</scope>
    <source>
        <tissue evidence="7">Roots</tissue>
    </source>
</reference>
<dbReference type="InterPro" id="IPR032675">
    <property type="entry name" value="LRR_dom_sf"/>
</dbReference>
<dbReference type="Pfam" id="PF00646">
    <property type="entry name" value="F-box"/>
    <property type="match status" value="1"/>
</dbReference>
<evidence type="ECO:0000259" key="6">
    <source>
        <dbReference type="SMART" id="SM00256"/>
    </source>
</evidence>
<dbReference type="InterPro" id="IPR036047">
    <property type="entry name" value="F-box-like_dom_sf"/>
</dbReference>
<dbReference type="PANTHER" id="PTHR13318:SF190">
    <property type="entry name" value="PARTNER OF PAIRED, ISOFORM B"/>
    <property type="match status" value="1"/>
</dbReference>
<organism evidence="7 8">
    <name type="scientific">Trapa incisa</name>
    <dbReference type="NCBI Taxonomy" id="236973"/>
    <lineage>
        <taxon>Eukaryota</taxon>
        <taxon>Viridiplantae</taxon>
        <taxon>Streptophyta</taxon>
        <taxon>Embryophyta</taxon>
        <taxon>Tracheophyta</taxon>
        <taxon>Spermatophyta</taxon>
        <taxon>Magnoliopsida</taxon>
        <taxon>eudicotyledons</taxon>
        <taxon>Gunneridae</taxon>
        <taxon>Pentapetalae</taxon>
        <taxon>rosids</taxon>
        <taxon>malvids</taxon>
        <taxon>Myrtales</taxon>
        <taxon>Lythraceae</taxon>
        <taxon>Trapa</taxon>
    </lineage>
</organism>
<dbReference type="SUPFAM" id="SSF81383">
    <property type="entry name" value="F-box domain"/>
    <property type="match status" value="1"/>
</dbReference>
<evidence type="ECO:0000313" key="7">
    <source>
        <dbReference type="EMBL" id="KAK4756450.1"/>
    </source>
</evidence>
<dbReference type="EMBL" id="JAXIOK010000013">
    <property type="protein sequence ID" value="KAK4756450.1"/>
    <property type="molecule type" value="Genomic_DNA"/>
</dbReference>
<comment type="subcellular location">
    <subcellularLocation>
        <location evidence="1">Nucleus</location>
    </subcellularLocation>
</comment>
<dbReference type="Gene3D" id="1.20.1280.50">
    <property type="match status" value="1"/>
</dbReference>
<feature type="domain" description="F-box" evidence="6">
    <location>
        <begin position="69"/>
        <end position="110"/>
    </location>
</feature>
<dbReference type="GO" id="GO:0031146">
    <property type="term" value="P:SCF-dependent proteasomal ubiquitin-dependent protein catabolic process"/>
    <property type="evidence" value="ECO:0007669"/>
    <property type="project" value="TreeGrafter"/>
</dbReference>
<dbReference type="Proteomes" id="UP001345219">
    <property type="component" value="Chromosome 6"/>
</dbReference>
<keyword evidence="8" id="KW-1185">Reference proteome</keyword>
<evidence type="ECO:0000256" key="3">
    <source>
        <dbReference type="ARBA" id="ARBA00022745"/>
    </source>
</evidence>
<dbReference type="InterPro" id="IPR006553">
    <property type="entry name" value="Leu-rich_rpt_Cys-con_subtyp"/>
</dbReference>
<keyword evidence="4" id="KW-0833">Ubl conjugation pathway</keyword>
<sequence>MSKVFGFSGEGDFFCRDSICTNPKEATLFLSHGHHLDVYFPPNKKSRVSAPIVLRESIGEPTGVSIEVLPDECLFEILRRLPGNQERSVCACVSKRWLTLLSSIHRDEIHSDEVVSRTAGDFNVINEEVKDKTLTEYENESDRYVSRILEGKKATDTRLSAISVGTAAHGGLGKLLVRGSNPTQGVTDVGLSAIARGCPTLRVLSLWNVPCVGDASLLEIAKSCPLLEKLDLRHCHLVTDKSLAALAKGCPNLTEVTIDSCRNIGNEGLLSLGKGCTNLKSVSVKDCPLIGDQGIAGLLSNASFILTKLKLQGLNVTDLSLAVIGHYGKQVIDLVLENLCNVSERGFWLMGNGHGLQKLSSLSVSSCQGASDIGFDSIGKGCPNLKQLCLRRCSVLSDNGLVSIAKSAVSLERLQLEECHRVSQYGLFGSIMNSHGTLKSLALAKCLGIKDFDKDVELHLTISPCMSLSSLSITNCPGFGDSNLVILGKICPQLQNLDLIGLCKITDSGLLPFLDDCELGLAKVNISGCINLTDEAISALCSTHGWGLEVLNLDSCPKIGDRSLAAISKNCQLLNDLDVSNSAVSDLGITALSCGDHLNLQILSVAGCHISDKSLPALKKLGRSLLGLNLQHCNSLSHGSVKFLLEQLWKCDIIY</sequence>
<dbReference type="GO" id="GO:0019005">
    <property type="term" value="C:SCF ubiquitin ligase complex"/>
    <property type="evidence" value="ECO:0007669"/>
    <property type="project" value="TreeGrafter"/>
</dbReference>